<dbReference type="Pfam" id="PF01472">
    <property type="entry name" value="PUA"/>
    <property type="match status" value="1"/>
</dbReference>
<dbReference type="InterPro" id="IPR029402">
    <property type="entry name" value="TGT_C2"/>
</dbReference>
<gene>
    <name evidence="4" type="ORF">HYG87_07690</name>
</gene>
<dbReference type="Gene3D" id="2.30.130.10">
    <property type="entry name" value="PUA domain"/>
    <property type="match status" value="1"/>
</dbReference>
<dbReference type="InterPro" id="IPR015947">
    <property type="entry name" value="PUA-like_sf"/>
</dbReference>
<reference evidence="4" key="1">
    <citation type="submission" date="2020-07" db="EMBL/GenBank/DDBJ databases">
        <title>Methanobacterium. sp. MethCan genome.</title>
        <authorList>
            <person name="Postec A."/>
            <person name="Quemeneur M."/>
        </authorList>
    </citation>
    <scope>NUCLEOTIDE SEQUENCE</scope>
    <source>
        <strain evidence="4">MethCAN</strain>
    </source>
</reference>
<dbReference type="GO" id="GO:0008033">
    <property type="term" value="P:tRNA processing"/>
    <property type="evidence" value="ECO:0007669"/>
    <property type="project" value="UniProtKB-KW"/>
</dbReference>
<organism evidence="4 5">
    <name type="scientific">Methanobacterium alkalithermotolerans</name>
    <dbReference type="NCBI Taxonomy" id="2731220"/>
    <lineage>
        <taxon>Archaea</taxon>
        <taxon>Methanobacteriati</taxon>
        <taxon>Methanobacteriota</taxon>
        <taxon>Methanomada group</taxon>
        <taxon>Methanobacteria</taxon>
        <taxon>Methanobacteriales</taxon>
        <taxon>Methanobacteriaceae</taxon>
        <taxon>Methanobacterium</taxon>
    </lineage>
</organism>
<feature type="domain" description="PUA" evidence="3">
    <location>
        <begin position="234"/>
        <end position="302"/>
    </location>
</feature>
<dbReference type="EMBL" id="CP058560">
    <property type="protein sequence ID" value="QUH23651.1"/>
    <property type="molecule type" value="Genomic_DNA"/>
</dbReference>
<dbReference type="Pfam" id="PF14810">
    <property type="entry name" value="TGT_C2"/>
    <property type="match status" value="1"/>
</dbReference>
<dbReference type="InterPro" id="IPR002478">
    <property type="entry name" value="PUA"/>
</dbReference>
<dbReference type="Pfam" id="PF17884">
    <property type="entry name" value="DUF5591"/>
    <property type="match status" value="1"/>
</dbReference>
<dbReference type="InterPro" id="IPR004521">
    <property type="entry name" value="Uncharacterised_CHP00451"/>
</dbReference>
<dbReference type="InterPro" id="IPR036895">
    <property type="entry name" value="Uracil-DNA_glycosylase-like_sf"/>
</dbReference>
<comment type="similarity">
    <text evidence="1">Belongs to the archaeosine synthase type 1 family.</text>
</comment>
<keyword evidence="5" id="KW-1185">Reference proteome</keyword>
<accession>A0A8T8KE80</accession>
<dbReference type="InterPro" id="IPR038250">
    <property type="entry name" value="TGT_C2_sf"/>
</dbReference>
<dbReference type="KEGG" id="meme:HYG87_07690"/>
<proteinExistence type="inferred from homology"/>
<keyword evidence="2" id="KW-0819">tRNA processing</keyword>
<dbReference type="Gene3D" id="3.10.450.90">
    <property type="entry name" value="ArcTGT, C2 domain"/>
    <property type="match status" value="1"/>
</dbReference>
<dbReference type="SUPFAM" id="SSF88697">
    <property type="entry name" value="PUA domain-like"/>
    <property type="match status" value="1"/>
</dbReference>
<name>A0A8T8KE80_9EURY</name>
<dbReference type="SUPFAM" id="SSF52141">
    <property type="entry name" value="Uracil-DNA glycosylase-like"/>
    <property type="match status" value="1"/>
</dbReference>
<dbReference type="AlphaFoldDB" id="A0A8T8KE80"/>
<dbReference type="RefSeq" id="WP_211532607.1">
    <property type="nucleotide sequence ID" value="NZ_CP058560.1"/>
</dbReference>
<dbReference type="NCBIfam" id="TIGR00451">
    <property type="entry name" value="unchar_dom_2"/>
    <property type="match status" value="1"/>
</dbReference>
<evidence type="ECO:0000313" key="5">
    <source>
        <dbReference type="Proteomes" id="UP000681041"/>
    </source>
</evidence>
<evidence type="ECO:0000259" key="3">
    <source>
        <dbReference type="SMART" id="SM00359"/>
    </source>
</evidence>
<dbReference type="InterPro" id="IPR040777">
    <property type="entry name" value="DUF5591"/>
</dbReference>
<dbReference type="GeneID" id="64820637"/>
<dbReference type="Proteomes" id="UP000681041">
    <property type="component" value="Chromosome"/>
</dbReference>
<evidence type="ECO:0000313" key="4">
    <source>
        <dbReference type="EMBL" id="QUH23651.1"/>
    </source>
</evidence>
<dbReference type="InterPro" id="IPR036974">
    <property type="entry name" value="PUA_sf"/>
</dbReference>
<evidence type="ECO:0000256" key="2">
    <source>
        <dbReference type="ARBA" id="ARBA00022694"/>
    </source>
</evidence>
<dbReference type="SMART" id="SM00359">
    <property type="entry name" value="PUA"/>
    <property type="match status" value="1"/>
</dbReference>
<dbReference type="GO" id="GO:0003723">
    <property type="term" value="F:RNA binding"/>
    <property type="evidence" value="ECO:0007669"/>
    <property type="project" value="InterPro"/>
</dbReference>
<dbReference type="CDD" id="cd21149">
    <property type="entry name" value="PUA_archaeosine_TGT"/>
    <property type="match status" value="1"/>
</dbReference>
<dbReference type="OrthoDB" id="115061at2157"/>
<dbReference type="Gene3D" id="3.40.50.10630">
    <property type="entry name" value="Uracil-DNA glycosylase-like"/>
    <property type="match status" value="1"/>
</dbReference>
<protein>
    <submittedName>
        <fullName evidence="4">DUF5591 domain-containing protein</fullName>
    </submittedName>
</protein>
<dbReference type="PROSITE" id="PS50890">
    <property type="entry name" value="PUA"/>
    <property type="match status" value="1"/>
</dbReference>
<sequence>MKVLCSSEESLYRPEAVRWRQRMKLLKPLGDALVILPCSMRKPYSRSKSHQIFMQASRRIQEVILTSPFGICPREMENTFPIQSYDVTTTGDWSFEEINVVGKLLKEYVQEKKVIAHVAGGYQEVCEEYLEDVIYTCEDGRPLSPSSMGNLKNEVKHFKRIKPREKLIEGFKSIALYQFGEGGDALIPDDVHARGRFNKRIFYNNEQLATLLMDNGLFSLNLAGGQLLAEKGIKCVEVDFELKTNTLFAPGVINADKNIIPRDEVVIVRNGELVGVGKSILSGEEMVRASKGVAVRIRHRIK</sequence>
<evidence type="ECO:0000256" key="1">
    <source>
        <dbReference type="ARBA" id="ARBA00008906"/>
    </source>
</evidence>